<organism evidence="1 2">
    <name type="scientific">Enterococcus lactis</name>
    <dbReference type="NCBI Taxonomy" id="357441"/>
    <lineage>
        <taxon>Bacteria</taxon>
        <taxon>Bacillati</taxon>
        <taxon>Bacillota</taxon>
        <taxon>Bacilli</taxon>
        <taxon>Lactobacillales</taxon>
        <taxon>Enterococcaceae</taxon>
        <taxon>Enterococcus</taxon>
    </lineage>
</organism>
<dbReference type="EMBL" id="JAIFOD010000020">
    <property type="protein sequence ID" value="MBX4193721.1"/>
    <property type="molecule type" value="Genomic_DNA"/>
</dbReference>
<proteinExistence type="predicted"/>
<evidence type="ECO:0000313" key="1">
    <source>
        <dbReference type="EMBL" id="MBX4193721.1"/>
    </source>
</evidence>
<name>A0AAW4QHV5_9ENTE</name>
<comment type="caution">
    <text evidence="1">The sequence shown here is derived from an EMBL/GenBank/DDBJ whole genome shotgun (WGS) entry which is preliminary data.</text>
</comment>
<accession>A0AAW4QHV5</accession>
<dbReference type="Proteomes" id="UP000704433">
    <property type="component" value="Unassembled WGS sequence"/>
</dbReference>
<gene>
    <name evidence="1" type="ORF">KYX84_05775</name>
</gene>
<evidence type="ECO:0000313" key="2">
    <source>
        <dbReference type="Proteomes" id="UP000704433"/>
    </source>
</evidence>
<reference evidence="1" key="1">
    <citation type="journal article" date="2022" name="J. Anim. Sci.">
        <title>Whole genome sequence analyses-based assessment of virulence potential and antimicrobial susceptibilities and resistance of Enterococcus faecium strains isolated from commercial swine and cattle probiotic products.</title>
        <authorList>
            <person name="Shridhar P.B."/>
            <person name="Amachawadi R.G."/>
            <person name="Tokach M."/>
            <person name="Patel I."/>
            <person name="Gangiredla J."/>
            <person name="Mammel M."/>
            <person name="Nagaraja T.G."/>
        </authorList>
    </citation>
    <scope>NUCLEOTIDE SEQUENCE</scope>
    <source>
        <strain evidence="1">EF216</strain>
    </source>
</reference>
<dbReference type="AlphaFoldDB" id="A0AAW4QHV5"/>
<sequence length="94" mass="10675">MSDYLTAEQYEYARKTGDWESGKVLTHGQALNDNQKIVLNWMKWSGKDQRHSTIDTVFLLKSGEALDSVLLALMELNDPQQAEVLSAFAQWGLE</sequence>
<dbReference type="RefSeq" id="WP_220709492.1">
    <property type="nucleotide sequence ID" value="NZ_JAIFOD010000020.1"/>
</dbReference>
<protein>
    <submittedName>
        <fullName evidence="1">Uncharacterized protein</fullName>
    </submittedName>
</protein>